<evidence type="ECO:0000256" key="2">
    <source>
        <dbReference type="ARBA" id="ARBA00023315"/>
    </source>
</evidence>
<organism evidence="7 8">
    <name type="scientific">Funneliformis caledonium</name>
    <dbReference type="NCBI Taxonomy" id="1117310"/>
    <lineage>
        <taxon>Eukaryota</taxon>
        <taxon>Fungi</taxon>
        <taxon>Fungi incertae sedis</taxon>
        <taxon>Mucoromycota</taxon>
        <taxon>Glomeromycotina</taxon>
        <taxon>Glomeromycetes</taxon>
        <taxon>Glomerales</taxon>
        <taxon>Glomeraceae</taxon>
        <taxon>Funneliformis</taxon>
    </lineage>
</organism>
<sequence length="363" mass="41275">MDNVGQQSSASTSSTPSAASQPTSVGADLTYVPYSSELQLPRIMSLIENDLSEPYSIYTYRYFINNWPNLCFMAMDQDECIGVIICKLDQHREALRGYIAMLAVKKEYRKRKIGSTLVRMSINAMIKQDADEVTTTAISNVQLDKRLYRYYLNGVDAFRLKLFCKGGEQVVKEESPIVVHADTTEFTEESKTNVEKVSSSSIESQPQAQPQSQKQQQSPQTTNDDSVNNLPSNTLPSSTIVPNNNTGLVEYICHPTGECEPCEVLESKTEKYCDEYGNKEPVECRYVPDDQSSGNVSYPNRGPLPEFRACKRVKRFERTKYFEFQFINFIVAVTSCSILIWRRRKLAEDGYRRLARRIRGNTL</sequence>
<dbReference type="PROSITE" id="PS51186">
    <property type="entry name" value="GNAT"/>
    <property type="match status" value="1"/>
</dbReference>
<dbReference type="Pfam" id="PF00583">
    <property type="entry name" value="Acetyltransf_1"/>
    <property type="match status" value="1"/>
</dbReference>
<keyword evidence="1" id="KW-0808">Transferase</keyword>
<keyword evidence="2" id="KW-0012">Acyltransferase</keyword>
<name>A0A9N8YPH0_9GLOM</name>
<gene>
    <name evidence="7" type="ORF">FCALED_LOCUS239</name>
</gene>
<dbReference type="PANTHER" id="PTHR45896">
    <property type="entry name" value="N-ALPHA-ACETYLTRANSFERASE 30"/>
    <property type="match status" value="1"/>
</dbReference>
<dbReference type="InterPro" id="IPR000182">
    <property type="entry name" value="GNAT_dom"/>
</dbReference>
<dbReference type="SUPFAM" id="SSF55729">
    <property type="entry name" value="Acyl-CoA N-acyltransferases (Nat)"/>
    <property type="match status" value="1"/>
</dbReference>
<evidence type="ECO:0000256" key="1">
    <source>
        <dbReference type="ARBA" id="ARBA00022679"/>
    </source>
</evidence>
<proteinExistence type="inferred from homology"/>
<feature type="domain" description="N-acetyltransferase" evidence="6">
    <location>
        <begin position="29"/>
        <end position="165"/>
    </location>
</feature>
<keyword evidence="8" id="KW-1185">Reference proteome</keyword>
<evidence type="ECO:0000313" key="8">
    <source>
        <dbReference type="Proteomes" id="UP000789570"/>
    </source>
</evidence>
<feature type="transmembrane region" description="Helical" evidence="5">
    <location>
        <begin position="321"/>
        <end position="341"/>
    </location>
</feature>
<evidence type="ECO:0000256" key="3">
    <source>
        <dbReference type="ARBA" id="ARBA00024025"/>
    </source>
</evidence>
<dbReference type="InterPro" id="IPR008657">
    <property type="entry name" value="JTB"/>
</dbReference>
<dbReference type="EMBL" id="CAJVPQ010000019">
    <property type="protein sequence ID" value="CAG8437419.1"/>
    <property type="molecule type" value="Genomic_DNA"/>
</dbReference>
<evidence type="ECO:0000256" key="5">
    <source>
        <dbReference type="SAM" id="Phobius"/>
    </source>
</evidence>
<dbReference type="CDD" id="cd04301">
    <property type="entry name" value="NAT_SF"/>
    <property type="match status" value="1"/>
</dbReference>
<accession>A0A9N8YPH0</accession>
<feature type="region of interest" description="Disordered" evidence="4">
    <location>
        <begin position="182"/>
        <end position="241"/>
    </location>
</feature>
<keyword evidence="5" id="KW-1133">Transmembrane helix</keyword>
<dbReference type="GO" id="GO:0016020">
    <property type="term" value="C:membrane"/>
    <property type="evidence" value="ECO:0007669"/>
    <property type="project" value="InterPro"/>
</dbReference>
<evidence type="ECO:0000256" key="4">
    <source>
        <dbReference type="SAM" id="MobiDB-lite"/>
    </source>
</evidence>
<protein>
    <submittedName>
        <fullName evidence="7">15528_t:CDS:1</fullName>
    </submittedName>
</protein>
<dbReference type="GO" id="GO:0004596">
    <property type="term" value="F:protein-N-terminal amino-acid acetyltransferase activity"/>
    <property type="evidence" value="ECO:0007669"/>
    <property type="project" value="InterPro"/>
</dbReference>
<evidence type="ECO:0000313" key="7">
    <source>
        <dbReference type="EMBL" id="CAG8437419.1"/>
    </source>
</evidence>
<reference evidence="7" key="1">
    <citation type="submission" date="2021-06" db="EMBL/GenBank/DDBJ databases">
        <authorList>
            <person name="Kallberg Y."/>
            <person name="Tangrot J."/>
            <person name="Rosling A."/>
        </authorList>
    </citation>
    <scope>NUCLEOTIDE SEQUENCE</scope>
    <source>
        <strain evidence="7">UK204</strain>
    </source>
</reference>
<comment type="caution">
    <text evidence="7">The sequence shown here is derived from an EMBL/GenBank/DDBJ whole genome shotgun (WGS) entry which is preliminary data.</text>
</comment>
<keyword evidence="5" id="KW-0812">Transmembrane</keyword>
<dbReference type="Proteomes" id="UP000789570">
    <property type="component" value="Unassembled WGS sequence"/>
</dbReference>
<feature type="compositionally biased region" description="Low complexity" evidence="4">
    <location>
        <begin position="198"/>
        <end position="220"/>
    </location>
</feature>
<dbReference type="InterPro" id="IPR044542">
    <property type="entry name" value="NAA30-like"/>
</dbReference>
<dbReference type="OrthoDB" id="249099at2759"/>
<keyword evidence="5" id="KW-0472">Membrane</keyword>
<dbReference type="InterPro" id="IPR016181">
    <property type="entry name" value="Acyl_CoA_acyltransferase"/>
</dbReference>
<dbReference type="PANTHER" id="PTHR45896:SF1">
    <property type="entry name" value="N-ALPHA-ACETYLTRANSFERASE 30"/>
    <property type="match status" value="1"/>
</dbReference>
<dbReference type="Pfam" id="PF05439">
    <property type="entry name" value="JTB"/>
    <property type="match status" value="1"/>
</dbReference>
<feature type="region of interest" description="Disordered" evidence="4">
    <location>
        <begin position="1"/>
        <end position="23"/>
    </location>
</feature>
<feature type="compositionally biased region" description="Polar residues" evidence="4">
    <location>
        <begin position="221"/>
        <end position="241"/>
    </location>
</feature>
<dbReference type="AlphaFoldDB" id="A0A9N8YPH0"/>
<dbReference type="Gene3D" id="3.40.630.30">
    <property type="match status" value="1"/>
</dbReference>
<comment type="similarity">
    <text evidence="3">Belongs to the acetyltransferase family. MAK3 subfamily.</text>
</comment>
<dbReference type="GO" id="GO:0031417">
    <property type="term" value="C:NatC complex"/>
    <property type="evidence" value="ECO:0007669"/>
    <property type="project" value="TreeGrafter"/>
</dbReference>
<evidence type="ECO:0000259" key="6">
    <source>
        <dbReference type="PROSITE" id="PS51186"/>
    </source>
</evidence>